<protein>
    <submittedName>
        <fullName evidence="1">Uncharacterized protein</fullName>
    </submittedName>
</protein>
<organism evidence="1">
    <name type="scientific">Arundo donax</name>
    <name type="common">Giant reed</name>
    <name type="synonym">Donax arundinaceus</name>
    <dbReference type="NCBI Taxonomy" id="35708"/>
    <lineage>
        <taxon>Eukaryota</taxon>
        <taxon>Viridiplantae</taxon>
        <taxon>Streptophyta</taxon>
        <taxon>Embryophyta</taxon>
        <taxon>Tracheophyta</taxon>
        <taxon>Spermatophyta</taxon>
        <taxon>Magnoliopsida</taxon>
        <taxon>Liliopsida</taxon>
        <taxon>Poales</taxon>
        <taxon>Poaceae</taxon>
        <taxon>PACMAD clade</taxon>
        <taxon>Arundinoideae</taxon>
        <taxon>Arundineae</taxon>
        <taxon>Arundo</taxon>
    </lineage>
</organism>
<reference evidence="1" key="2">
    <citation type="journal article" date="2015" name="Data Brief">
        <title>Shoot transcriptome of the giant reed, Arundo donax.</title>
        <authorList>
            <person name="Barrero R.A."/>
            <person name="Guerrero F.D."/>
            <person name="Moolhuijzen P."/>
            <person name="Goolsby J.A."/>
            <person name="Tidwell J."/>
            <person name="Bellgard S.E."/>
            <person name="Bellgard M.I."/>
        </authorList>
    </citation>
    <scope>NUCLEOTIDE SEQUENCE</scope>
    <source>
        <tissue evidence="1">Shoot tissue taken approximately 20 cm above the soil surface</tissue>
    </source>
</reference>
<dbReference type="EMBL" id="GBRH01163537">
    <property type="protein sequence ID" value="JAE34359.1"/>
    <property type="molecule type" value="Transcribed_RNA"/>
</dbReference>
<reference evidence="1" key="1">
    <citation type="submission" date="2014-09" db="EMBL/GenBank/DDBJ databases">
        <authorList>
            <person name="Magalhaes I.L.F."/>
            <person name="Oliveira U."/>
            <person name="Santos F.R."/>
            <person name="Vidigal T.H.D.A."/>
            <person name="Brescovit A.D."/>
            <person name="Santos A.J."/>
        </authorList>
    </citation>
    <scope>NUCLEOTIDE SEQUENCE</scope>
    <source>
        <tissue evidence="1">Shoot tissue taken approximately 20 cm above the soil surface</tissue>
    </source>
</reference>
<accession>A0A0A9HEW6</accession>
<name>A0A0A9HEW6_ARUDO</name>
<sequence>MERVGVFHG</sequence>
<proteinExistence type="predicted"/>
<evidence type="ECO:0000313" key="1">
    <source>
        <dbReference type="EMBL" id="JAE34359.1"/>
    </source>
</evidence>